<reference evidence="3" key="1">
    <citation type="submission" date="2020-10" db="EMBL/GenBank/DDBJ databases">
        <authorList>
            <person name="Castelo-Branco R."/>
            <person name="Eusebio N."/>
            <person name="Adriana R."/>
            <person name="Vieira A."/>
            <person name="Brugerolle De Fraissinette N."/>
            <person name="Rezende De Castro R."/>
            <person name="Schneider M.P."/>
            <person name="Vasconcelos V."/>
            <person name="Leao P.N."/>
        </authorList>
    </citation>
    <scope>NUCLEOTIDE SEQUENCE</scope>
    <source>
        <strain evidence="3">LEGE 11480</strain>
    </source>
</reference>
<name>A0A928VRA7_9CYAN</name>
<sequence>MSLEFFLILLVLALGGAIAPLGDRIGTKVGKARLSLFNLRPKKTAVLITILTGIVISASTMGLLLLVSRGIRDRLLNFDKIRRGFQRDVETAQVELEKANTDKSKVEDQLQDFKLERVRVQTQLNRINQSLQGAVARQQKTEALRQRVERQRNQIQSQLTQVSGQALELRSDIGRLERDRQVLVQQRNQVAQQIAQRDREISRRNQLVQQRDQEIKNRDQVINQREQRLKELEQQQVFLQTELTQLAEIAQQSAQLRVGVPAIVRDQTLALAVVQAQGPSQARQAIDVVLGQANRLAVQRIRPGSNVTDQQIIQIERAEIDRLLSRIADGSPYVMRVLAAANYLLGEPLTERRGVRVFIQVVPNRIIFSSNAIVSAQLITNPAERSSDELQEWVTQLINQANFRARQKGVWSNTSTVRFQSVEAVVTQLKQSTTSAEVRIVAAEDTFTAGPLKLEFVVVEAGEVTLRTEQRN</sequence>
<evidence type="ECO:0000256" key="1">
    <source>
        <dbReference type="SAM" id="Coils"/>
    </source>
</evidence>
<keyword evidence="2" id="KW-0472">Membrane</keyword>
<feature type="transmembrane region" description="Helical" evidence="2">
    <location>
        <begin position="45"/>
        <end position="67"/>
    </location>
</feature>
<keyword evidence="1" id="KW-0175">Coiled coil</keyword>
<feature type="coiled-coil region" evidence="1">
    <location>
        <begin position="82"/>
        <end position="165"/>
    </location>
</feature>
<dbReference type="EMBL" id="JADEXQ010000041">
    <property type="protein sequence ID" value="MBE9030704.1"/>
    <property type="molecule type" value="Genomic_DNA"/>
</dbReference>
<organism evidence="3 4">
    <name type="scientific">Romeriopsis navalis LEGE 11480</name>
    <dbReference type="NCBI Taxonomy" id="2777977"/>
    <lineage>
        <taxon>Bacteria</taxon>
        <taxon>Bacillati</taxon>
        <taxon>Cyanobacteriota</taxon>
        <taxon>Cyanophyceae</taxon>
        <taxon>Leptolyngbyales</taxon>
        <taxon>Leptolyngbyaceae</taxon>
        <taxon>Romeriopsis</taxon>
        <taxon>Romeriopsis navalis</taxon>
    </lineage>
</organism>
<dbReference type="RefSeq" id="WP_264325530.1">
    <property type="nucleotide sequence ID" value="NZ_JADEXQ010000041.1"/>
</dbReference>
<evidence type="ECO:0000313" key="4">
    <source>
        <dbReference type="Proteomes" id="UP000625316"/>
    </source>
</evidence>
<gene>
    <name evidence="3" type="ORF">IQ266_13285</name>
</gene>
<keyword evidence="2" id="KW-1133">Transmembrane helix</keyword>
<keyword evidence="4" id="KW-1185">Reference proteome</keyword>
<protein>
    <submittedName>
        <fullName evidence="3">DUF3084 domain-containing protein</fullName>
    </submittedName>
</protein>
<dbReference type="AlphaFoldDB" id="A0A928VRA7"/>
<comment type="caution">
    <text evidence="3">The sequence shown here is derived from an EMBL/GenBank/DDBJ whole genome shotgun (WGS) entry which is preliminary data.</text>
</comment>
<proteinExistence type="predicted"/>
<keyword evidence="2" id="KW-0812">Transmembrane</keyword>
<dbReference type="Proteomes" id="UP000625316">
    <property type="component" value="Unassembled WGS sequence"/>
</dbReference>
<dbReference type="InterPro" id="IPR021435">
    <property type="entry name" value="DUF3084"/>
</dbReference>
<dbReference type="Pfam" id="PF11283">
    <property type="entry name" value="DUF3084"/>
    <property type="match status" value="1"/>
</dbReference>
<accession>A0A928VRA7</accession>
<feature type="coiled-coil region" evidence="1">
    <location>
        <begin position="215"/>
        <end position="249"/>
    </location>
</feature>
<evidence type="ECO:0000256" key="2">
    <source>
        <dbReference type="SAM" id="Phobius"/>
    </source>
</evidence>
<evidence type="ECO:0000313" key="3">
    <source>
        <dbReference type="EMBL" id="MBE9030704.1"/>
    </source>
</evidence>